<dbReference type="OrthoDB" id="9934047at2"/>
<gene>
    <name evidence="1" type="ORF">GMB86_14370</name>
</gene>
<name>A0A6N8CTT2_9BACI</name>
<dbReference type="Proteomes" id="UP000440978">
    <property type="component" value="Unassembled WGS sequence"/>
</dbReference>
<reference evidence="1 2" key="1">
    <citation type="submission" date="2019-11" db="EMBL/GenBank/DDBJ databases">
        <title>Terrilactibacillus tamarindus sp. nov. BCM23-1 isolated from bark of Tamarindus indica.</title>
        <authorList>
            <person name="Kingkaew E."/>
            <person name="Tanasupawat S."/>
        </authorList>
    </citation>
    <scope>NUCLEOTIDE SEQUENCE [LARGE SCALE GENOMIC DNA]</scope>
    <source>
        <strain evidence="1 2">BCM23-1</strain>
    </source>
</reference>
<evidence type="ECO:0000313" key="2">
    <source>
        <dbReference type="Proteomes" id="UP000440978"/>
    </source>
</evidence>
<evidence type="ECO:0000313" key="1">
    <source>
        <dbReference type="EMBL" id="MTT33180.1"/>
    </source>
</evidence>
<protein>
    <submittedName>
        <fullName evidence="1">Uncharacterized protein</fullName>
    </submittedName>
</protein>
<dbReference type="EMBL" id="WNHB01000029">
    <property type="protein sequence ID" value="MTT33180.1"/>
    <property type="molecule type" value="Genomic_DNA"/>
</dbReference>
<organism evidence="1 2">
    <name type="scientific">Terrilactibacillus tamarindi</name>
    <dbReference type="NCBI Taxonomy" id="2599694"/>
    <lineage>
        <taxon>Bacteria</taxon>
        <taxon>Bacillati</taxon>
        <taxon>Bacillota</taxon>
        <taxon>Bacilli</taxon>
        <taxon>Bacillales</taxon>
        <taxon>Bacillaceae</taxon>
        <taxon>Terrilactibacillus</taxon>
    </lineage>
</organism>
<proteinExistence type="predicted"/>
<comment type="caution">
    <text evidence="1">The sequence shown here is derived from an EMBL/GenBank/DDBJ whole genome shotgun (WGS) entry which is preliminary data.</text>
</comment>
<sequence>MKKKMSQLLFLLLINWLFQNKKSNLTSLIIVLIGAKLLVKKPIQDMVKRWLLRSIVGFLEKANHKLTSILIR</sequence>
<keyword evidence="2" id="KW-1185">Reference proteome</keyword>
<dbReference type="AlphaFoldDB" id="A0A6N8CTT2"/>
<accession>A0A6N8CTT2</accession>